<dbReference type="CDD" id="cd02753">
    <property type="entry name" value="MopB_Formate-Dh-H"/>
    <property type="match status" value="1"/>
</dbReference>
<dbReference type="GO" id="GO:0051539">
    <property type="term" value="F:4 iron, 4 sulfur cluster binding"/>
    <property type="evidence" value="ECO:0007669"/>
    <property type="project" value="UniProtKB-KW"/>
</dbReference>
<protein>
    <submittedName>
        <fullName evidence="11">Formate dehydrogenase subunit alpha</fullName>
        <ecNumber evidence="11">1.17.1.9</ecNumber>
    </submittedName>
</protein>
<sequence length="917" mass="100779">MSNAILFELDGQPVEAEPSETIWQVAHRLGTEIPHLCHAPEPGYRPDGNCRACMVEIDGERVLAPSCTRAPVAGMKVRSATERARKARRMVMELLVADQPARQTSHDPTSRFWAWADRQGVTDSRFPHTDRWAPDPSHPAMRVNLDACIQCNLCVRACREVQVNDVIGMAQRGARAKIVFDFDDPMGSSTCVGCGECVQACPTGALMPAAYLDDRQTRVAWPDRMVDSLCPYCGVGCQVRYHVKDEQVVYAEGRDGPANQQRLCVKGRFGFDYIHHPHRLLKPLIRKDGVPKHAADMVDPANPFTHFREATWDEALDRAADGLKRIRDAHGPAGLAGFGCAKGSNEEAYLFQKLVRTGFGSNNVDHCTRLCHASSVAALVEGLNSGAVTAPVSAALDADVILVVGANPTVNHPVAATFIKNAVKQNGAKLVVIDPRHQSLSRHALHHLAFKPGTDVALLNALLHTIIEEGLTDEQYIAAWTEDFDQLKQRVKDFPPERMAEVCGIPAQTLREVARLYARARSAIIFWGMGISQHVHGTDNARCLIALALITGHIGRPGTGLHPLRGQNNVQGASDAGLVPMFYPDYQRVTDVAVRQAFEKRWHMPLDPEAGLTVVEIMQAIHAGTIRGMYIEGENPAMSDPDLHHARQALARLEHLVVQDLFLTETAFYADVVLPASAFAEKTGTFTNTDRRVQLARPVIASPGEARQDWWIIQEIARRIGLDWRYTGPADIFAEMAAAMPSFNNITWDRLEREGAVTYPVDAPDRPGNEILFSAGFPTKTGRGKIVPANVLPPDEVPDARYPMVLSTGRVLEHWHTGAMTRRAGVLDAIEPEAIALMSPRDLSRMGLEPGATVRLDTRRGAVETRVRVDRDVPDGMVFMPFCYAEAAANLLTNPALDPWGKIPEFKVCAVRVTPAG</sequence>
<dbReference type="GO" id="GO:0022904">
    <property type="term" value="P:respiratory electron transport chain"/>
    <property type="evidence" value="ECO:0007669"/>
    <property type="project" value="TreeGrafter"/>
</dbReference>
<dbReference type="GO" id="GO:0008863">
    <property type="term" value="F:formate dehydrogenase (NAD+) activity"/>
    <property type="evidence" value="ECO:0007669"/>
    <property type="project" value="UniProtKB-EC"/>
</dbReference>
<gene>
    <name evidence="11" type="primary">fdhF</name>
    <name evidence="11" type="ORF">OL599_13925</name>
</gene>
<dbReference type="GO" id="GO:1990204">
    <property type="term" value="C:oxidoreductase complex"/>
    <property type="evidence" value="ECO:0007669"/>
    <property type="project" value="UniProtKB-ARBA"/>
</dbReference>
<dbReference type="InterPro" id="IPR006656">
    <property type="entry name" value="Mopterin_OxRdtase"/>
</dbReference>
<keyword evidence="4" id="KW-0677">Repeat</keyword>
<dbReference type="CDD" id="cd02790">
    <property type="entry name" value="MopB_CT_Formate-Dh_H"/>
    <property type="match status" value="1"/>
</dbReference>
<feature type="domain" description="2Fe-2S ferredoxin-type" evidence="8">
    <location>
        <begin position="3"/>
        <end position="83"/>
    </location>
</feature>
<dbReference type="PROSITE" id="PS51379">
    <property type="entry name" value="4FE4S_FER_2"/>
    <property type="match status" value="2"/>
</dbReference>
<organism evidence="11 12">
    <name type="scientific">Limobrevibacterium gyesilva</name>
    <dbReference type="NCBI Taxonomy" id="2991712"/>
    <lineage>
        <taxon>Bacteria</taxon>
        <taxon>Pseudomonadati</taxon>
        <taxon>Pseudomonadota</taxon>
        <taxon>Alphaproteobacteria</taxon>
        <taxon>Acetobacterales</taxon>
        <taxon>Acetobacteraceae</taxon>
        <taxon>Limobrevibacterium</taxon>
    </lineage>
</organism>
<comment type="caution">
    <text evidence="11">The sequence shown here is derived from an EMBL/GenBank/DDBJ whole genome shotgun (WGS) entry which is preliminary data.</text>
</comment>
<dbReference type="EMBL" id="JAPDNT010000010">
    <property type="protein sequence ID" value="MCW3475679.1"/>
    <property type="molecule type" value="Genomic_DNA"/>
</dbReference>
<dbReference type="SMART" id="SM00926">
    <property type="entry name" value="Molybdop_Fe4S4"/>
    <property type="match status" value="1"/>
</dbReference>
<dbReference type="PROSITE" id="PS51085">
    <property type="entry name" value="2FE2S_FER_2"/>
    <property type="match status" value="1"/>
</dbReference>
<reference evidence="11" key="2">
    <citation type="submission" date="2022-10" db="EMBL/GenBank/DDBJ databases">
        <authorList>
            <person name="Trinh H.N."/>
        </authorList>
    </citation>
    <scope>NUCLEOTIDE SEQUENCE</scope>
    <source>
        <strain evidence="11">RN2-1</strain>
    </source>
</reference>
<dbReference type="InterPro" id="IPR017896">
    <property type="entry name" value="4Fe4S_Fe-S-bd"/>
</dbReference>
<keyword evidence="6" id="KW-0408">Iron</keyword>
<keyword evidence="3" id="KW-0479">Metal-binding</keyword>
<dbReference type="Gene3D" id="3.10.20.740">
    <property type="match status" value="1"/>
</dbReference>
<dbReference type="Gene3D" id="3.40.50.740">
    <property type="match status" value="1"/>
</dbReference>
<evidence type="ECO:0000313" key="12">
    <source>
        <dbReference type="Proteomes" id="UP001165679"/>
    </source>
</evidence>
<evidence type="ECO:0000256" key="2">
    <source>
        <dbReference type="ARBA" id="ARBA00022485"/>
    </source>
</evidence>
<dbReference type="Gene3D" id="2.40.40.20">
    <property type="match status" value="1"/>
</dbReference>
<keyword evidence="5 11" id="KW-0560">Oxidoreductase</keyword>
<evidence type="ECO:0000256" key="6">
    <source>
        <dbReference type="ARBA" id="ARBA00023004"/>
    </source>
</evidence>
<evidence type="ECO:0000313" key="11">
    <source>
        <dbReference type="EMBL" id="MCW3475679.1"/>
    </source>
</evidence>
<dbReference type="Pfam" id="PF12838">
    <property type="entry name" value="Fer4_7"/>
    <property type="match status" value="1"/>
</dbReference>
<dbReference type="Proteomes" id="UP001165679">
    <property type="component" value="Unassembled WGS sequence"/>
</dbReference>
<dbReference type="Gene3D" id="2.20.25.90">
    <property type="entry name" value="ADC-like domains"/>
    <property type="match status" value="1"/>
</dbReference>
<dbReference type="NCBIfam" id="TIGR01591">
    <property type="entry name" value="Fdh-alpha"/>
    <property type="match status" value="1"/>
</dbReference>
<dbReference type="Pfam" id="PF13510">
    <property type="entry name" value="Fer2_4"/>
    <property type="match status" value="1"/>
</dbReference>
<dbReference type="InterPro" id="IPR041924">
    <property type="entry name" value="Formate_Dh-H_N"/>
</dbReference>
<evidence type="ECO:0000256" key="4">
    <source>
        <dbReference type="ARBA" id="ARBA00022737"/>
    </source>
</evidence>
<dbReference type="InterPro" id="IPR006655">
    <property type="entry name" value="Mopterin_OxRdtase_prok_CS"/>
</dbReference>
<evidence type="ECO:0000256" key="5">
    <source>
        <dbReference type="ARBA" id="ARBA00023002"/>
    </source>
</evidence>
<feature type="domain" description="4Fe-4S Mo/W bis-MGD-type" evidence="10">
    <location>
        <begin position="223"/>
        <end position="278"/>
    </location>
</feature>
<dbReference type="SUPFAM" id="SSF50692">
    <property type="entry name" value="ADC-like"/>
    <property type="match status" value="1"/>
</dbReference>
<keyword evidence="7" id="KW-0411">Iron-sulfur</keyword>
<dbReference type="Pfam" id="PF00384">
    <property type="entry name" value="Molybdopterin"/>
    <property type="match status" value="1"/>
</dbReference>
<evidence type="ECO:0000259" key="10">
    <source>
        <dbReference type="PROSITE" id="PS51669"/>
    </source>
</evidence>
<dbReference type="GO" id="GO:0003954">
    <property type="term" value="F:NADH dehydrogenase activity"/>
    <property type="evidence" value="ECO:0007669"/>
    <property type="project" value="TreeGrafter"/>
</dbReference>
<feature type="domain" description="4Fe-4S ferredoxin-type" evidence="9">
    <location>
        <begin position="139"/>
        <end position="169"/>
    </location>
</feature>
<dbReference type="PROSITE" id="PS51669">
    <property type="entry name" value="4FE4S_MOW_BIS_MGD"/>
    <property type="match status" value="1"/>
</dbReference>
<dbReference type="InterPro" id="IPR017900">
    <property type="entry name" value="4Fe4S_Fe_S_CS"/>
</dbReference>
<dbReference type="InterPro" id="IPR001041">
    <property type="entry name" value="2Fe-2S_ferredoxin-type"/>
</dbReference>
<dbReference type="GO" id="GO:0043546">
    <property type="term" value="F:molybdopterin cofactor binding"/>
    <property type="evidence" value="ECO:0007669"/>
    <property type="project" value="InterPro"/>
</dbReference>
<evidence type="ECO:0000259" key="9">
    <source>
        <dbReference type="PROSITE" id="PS51379"/>
    </source>
</evidence>
<dbReference type="InterPro" id="IPR036010">
    <property type="entry name" value="2Fe-2S_ferredoxin-like_sf"/>
</dbReference>
<dbReference type="PROSITE" id="PS00198">
    <property type="entry name" value="4FE4S_FER_1"/>
    <property type="match status" value="1"/>
</dbReference>
<dbReference type="InterPro" id="IPR006478">
    <property type="entry name" value="Formate_DH_asu"/>
</dbReference>
<keyword evidence="2" id="KW-0004">4Fe-4S</keyword>
<dbReference type="RefSeq" id="WP_264714401.1">
    <property type="nucleotide sequence ID" value="NZ_JAPDNT010000010.1"/>
</dbReference>
<dbReference type="PROSITE" id="PS00490">
    <property type="entry name" value="MOLYBDOPTERIN_PROK_2"/>
    <property type="match status" value="1"/>
</dbReference>
<accession>A0AA41YKT7</accession>
<comment type="similarity">
    <text evidence="1">In the C-terminal section; belongs to the prokaryotic molybdopterin-containing oxidoreductase family.</text>
</comment>
<reference evidence="11" key="1">
    <citation type="submission" date="2022-09" db="EMBL/GenBank/DDBJ databases">
        <title>Rhodovastum sp. nov. RN2-1 isolated from soil in Seongnam, South Korea.</title>
        <authorList>
            <person name="Le N.T."/>
        </authorList>
    </citation>
    <scope>NUCLEOTIDE SEQUENCE</scope>
    <source>
        <strain evidence="11">RN2-1</strain>
    </source>
</reference>
<dbReference type="AlphaFoldDB" id="A0AA41YKT7"/>
<dbReference type="GO" id="GO:0016020">
    <property type="term" value="C:membrane"/>
    <property type="evidence" value="ECO:0007669"/>
    <property type="project" value="TreeGrafter"/>
</dbReference>
<dbReference type="SUPFAM" id="SSF54292">
    <property type="entry name" value="2Fe-2S ferredoxin-like"/>
    <property type="match status" value="1"/>
</dbReference>
<proteinExistence type="inferred from homology"/>
<evidence type="ECO:0000256" key="3">
    <source>
        <dbReference type="ARBA" id="ARBA00022723"/>
    </source>
</evidence>
<dbReference type="GO" id="GO:0015942">
    <property type="term" value="P:formate metabolic process"/>
    <property type="evidence" value="ECO:0007669"/>
    <property type="project" value="InterPro"/>
</dbReference>
<dbReference type="FunFam" id="3.30.70.20:FF:000035">
    <property type="entry name" value="Iron hydrogenase 1"/>
    <property type="match status" value="1"/>
</dbReference>
<dbReference type="InterPro" id="IPR006963">
    <property type="entry name" value="Mopterin_OxRdtase_4Fe-4S_dom"/>
</dbReference>
<dbReference type="EC" id="1.17.1.9" evidence="11"/>
<dbReference type="Gene3D" id="3.40.228.10">
    <property type="entry name" value="Dimethylsulfoxide Reductase, domain 2"/>
    <property type="match status" value="1"/>
</dbReference>
<evidence type="ECO:0000256" key="7">
    <source>
        <dbReference type="ARBA" id="ARBA00023014"/>
    </source>
</evidence>
<dbReference type="InterPro" id="IPR009010">
    <property type="entry name" value="Asp_de-COase-like_dom_sf"/>
</dbReference>
<dbReference type="PANTHER" id="PTHR43105:SF14">
    <property type="entry name" value="FORMATE DEHYDROGENASE H"/>
    <property type="match status" value="1"/>
</dbReference>
<dbReference type="Gene3D" id="3.30.70.20">
    <property type="match status" value="1"/>
</dbReference>
<dbReference type="InterPro" id="IPR050123">
    <property type="entry name" value="Prok_molybdopt-oxidoreductase"/>
</dbReference>
<name>A0AA41YKT7_9PROT</name>
<dbReference type="Pfam" id="PF04879">
    <property type="entry name" value="Molybdop_Fe4S4"/>
    <property type="match status" value="1"/>
</dbReference>
<dbReference type="SUPFAM" id="SSF53706">
    <property type="entry name" value="Formate dehydrogenase/DMSO reductase, domains 1-3"/>
    <property type="match status" value="1"/>
</dbReference>
<keyword evidence="12" id="KW-1185">Reference proteome</keyword>
<dbReference type="GO" id="GO:0046872">
    <property type="term" value="F:metal ion binding"/>
    <property type="evidence" value="ECO:0007669"/>
    <property type="project" value="UniProtKB-KW"/>
</dbReference>
<evidence type="ECO:0000256" key="1">
    <source>
        <dbReference type="ARBA" id="ARBA00007023"/>
    </source>
</evidence>
<dbReference type="PIRSF" id="PIRSF036643">
    <property type="entry name" value="FDH_alpha"/>
    <property type="match status" value="1"/>
</dbReference>
<dbReference type="InterPro" id="IPR006657">
    <property type="entry name" value="MoPterin_dinucl-bd_dom"/>
</dbReference>
<dbReference type="Pfam" id="PF01568">
    <property type="entry name" value="Molydop_binding"/>
    <property type="match status" value="1"/>
</dbReference>
<dbReference type="PANTHER" id="PTHR43105">
    <property type="entry name" value="RESPIRATORY NITRATE REDUCTASE"/>
    <property type="match status" value="1"/>
</dbReference>
<dbReference type="CDD" id="cd00207">
    <property type="entry name" value="fer2"/>
    <property type="match status" value="1"/>
</dbReference>
<evidence type="ECO:0000259" key="8">
    <source>
        <dbReference type="PROSITE" id="PS51085"/>
    </source>
</evidence>
<dbReference type="InterPro" id="IPR041925">
    <property type="entry name" value="CT_Formate-Dh_H"/>
</dbReference>
<dbReference type="SUPFAM" id="SSF46548">
    <property type="entry name" value="alpha-helical ferredoxin"/>
    <property type="match status" value="1"/>
</dbReference>
<feature type="domain" description="4Fe-4S ferredoxin-type" evidence="9">
    <location>
        <begin position="182"/>
        <end position="211"/>
    </location>
</feature>